<keyword evidence="4" id="KW-1185">Reference proteome</keyword>
<dbReference type="EMBL" id="BSNK01000002">
    <property type="protein sequence ID" value="GLQ24754.1"/>
    <property type="molecule type" value="Genomic_DNA"/>
</dbReference>
<keyword evidence="1" id="KW-1133">Transmembrane helix</keyword>
<proteinExistence type="predicted"/>
<keyword evidence="1" id="KW-0472">Membrane</keyword>
<feature type="transmembrane region" description="Helical" evidence="1">
    <location>
        <begin position="220"/>
        <end position="243"/>
    </location>
</feature>
<feature type="transmembrane region" description="Helical" evidence="1">
    <location>
        <begin position="114"/>
        <end position="134"/>
    </location>
</feature>
<evidence type="ECO:0000259" key="2">
    <source>
        <dbReference type="Pfam" id="PF10110"/>
    </source>
</evidence>
<dbReference type="Pfam" id="PF10110">
    <property type="entry name" value="GPDPase_memb"/>
    <property type="match status" value="1"/>
</dbReference>
<keyword evidence="1" id="KW-0812">Transmembrane</keyword>
<feature type="transmembrane region" description="Helical" evidence="1">
    <location>
        <begin position="70"/>
        <end position="93"/>
    </location>
</feature>
<dbReference type="RefSeq" id="WP_284391549.1">
    <property type="nucleotide sequence ID" value="NZ_BSNK01000002.1"/>
</dbReference>
<comment type="caution">
    <text evidence="3">The sequence shown here is derived from an EMBL/GenBank/DDBJ whole genome shotgun (WGS) entry which is preliminary data.</text>
</comment>
<organism evidence="3 4">
    <name type="scientific">Algimonas ampicilliniresistens</name>
    <dbReference type="NCBI Taxonomy" id="1298735"/>
    <lineage>
        <taxon>Bacteria</taxon>
        <taxon>Pseudomonadati</taxon>
        <taxon>Pseudomonadota</taxon>
        <taxon>Alphaproteobacteria</taxon>
        <taxon>Maricaulales</taxon>
        <taxon>Robiginitomaculaceae</taxon>
        <taxon>Algimonas</taxon>
    </lineage>
</organism>
<feature type="transmembrane region" description="Helical" evidence="1">
    <location>
        <begin position="178"/>
        <end position="200"/>
    </location>
</feature>
<dbReference type="Proteomes" id="UP001161391">
    <property type="component" value="Unassembled WGS sequence"/>
</dbReference>
<evidence type="ECO:0000313" key="4">
    <source>
        <dbReference type="Proteomes" id="UP001161391"/>
    </source>
</evidence>
<accession>A0ABQ5VB75</accession>
<feature type="transmembrane region" description="Helical" evidence="1">
    <location>
        <begin position="37"/>
        <end position="58"/>
    </location>
</feature>
<protein>
    <recommendedName>
        <fullName evidence="2">Glycerophosphoryl diester phosphodiesterase membrane domain-containing protein</fullName>
    </recommendedName>
</protein>
<reference evidence="3" key="1">
    <citation type="journal article" date="2014" name="Int. J. Syst. Evol. Microbiol.">
        <title>Complete genome of a new Firmicutes species belonging to the dominant human colonic microbiota ('Ruminococcus bicirculans') reveals two chromosomes and a selective capacity to utilize plant glucans.</title>
        <authorList>
            <consortium name="NISC Comparative Sequencing Program"/>
            <person name="Wegmann U."/>
            <person name="Louis P."/>
            <person name="Goesmann A."/>
            <person name="Henrissat B."/>
            <person name="Duncan S.H."/>
            <person name="Flint H.J."/>
        </authorList>
    </citation>
    <scope>NUCLEOTIDE SEQUENCE</scope>
    <source>
        <strain evidence="3">NBRC 108219</strain>
    </source>
</reference>
<evidence type="ECO:0000313" key="3">
    <source>
        <dbReference type="EMBL" id="GLQ24754.1"/>
    </source>
</evidence>
<evidence type="ECO:0000256" key="1">
    <source>
        <dbReference type="SAM" id="Phobius"/>
    </source>
</evidence>
<feature type="domain" description="Glycerophosphoryl diester phosphodiesterase membrane" evidence="2">
    <location>
        <begin position="126"/>
        <end position="253"/>
    </location>
</feature>
<dbReference type="InterPro" id="IPR018476">
    <property type="entry name" value="GlyceroP-diester-Pdiesterase_M"/>
</dbReference>
<sequence>MPDDPEHDWQRSGYHQFEIGDVLTRGFAGLRDRLKDVALISLLLIGGPGVIVNASSYITETSNVGGPLLVIVGVIVFIVGAILLPAVLVQIFVRGFWGEHLELDVALRDGMARFWPMLGAGIIAGIGMICGFVLLIVPAFILYCGWYILLPIVVGEKRDPVESLTRSWELTRGYKWQIFAIVLIGTVIAALAGAVMGGIGGGVLGLEAVNMDVSADPIKIFLFASMQSLAGVIGTAVSTAFVSSTYVELLKLKGEYDPDSGAPTFG</sequence>
<name>A0ABQ5VB75_9PROT</name>
<reference evidence="3" key="2">
    <citation type="submission" date="2023-01" db="EMBL/GenBank/DDBJ databases">
        <title>Draft genome sequence of Algimonas ampicilliniresistens strain NBRC 108219.</title>
        <authorList>
            <person name="Sun Q."/>
            <person name="Mori K."/>
        </authorList>
    </citation>
    <scope>NUCLEOTIDE SEQUENCE</scope>
    <source>
        <strain evidence="3">NBRC 108219</strain>
    </source>
</reference>
<gene>
    <name evidence="3" type="ORF">GCM10007853_26280</name>
</gene>